<evidence type="ECO:0008006" key="4">
    <source>
        <dbReference type="Google" id="ProtNLM"/>
    </source>
</evidence>
<proteinExistence type="predicted"/>
<dbReference type="RefSeq" id="WP_039138359.1">
    <property type="nucleotide sequence ID" value="NZ_JSVC01000007.1"/>
</dbReference>
<evidence type="ECO:0000313" key="3">
    <source>
        <dbReference type="Proteomes" id="UP000031408"/>
    </source>
</evidence>
<evidence type="ECO:0000256" key="1">
    <source>
        <dbReference type="SAM" id="SignalP"/>
    </source>
</evidence>
<feature type="chain" id="PRO_5002135472" description="Secretion system C-terminal sorting domain-containing protein" evidence="1">
    <location>
        <begin position="35"/>
        <end position="438"/>
    </location>
</feature>
<feature type="signal peptide" evidence="1">
    <location>
        <begin position="1"/>
        <end position="34"/>
    </location>
</feature>
<reference evidence="2 3" key="1">
    <citation type="submission" date="2014-11" db="EMBL/GenBank/DDBJ databases">
        <title>Genome sequence of Flavihumibacter solisilvae 3-3.</title>
        <authorList>
            <person name="Zhou G."/>
            <person name="Li M."/>
            <person name="Wang G."/>
        </authorList>
    </citation>
    <scope>NUCLEOTIDE SEQUENCE [LARGE SCALE GENOMIC DNA]</scope>
    <source>
        <strain evidence="2 3">3-3</strain>
    </source>
</reference>
<evidence type="ECO:0000313" key="2">
    <source>
        <dbReference type="EMBL" id="KIC95321.1"/>
    </source>
</evidence>
<dbReference type="Proteomes" id="UP000031408">
    <property type="component" value="Unassembled WGS sequence"/>
</dbReference>
<organism evidence="2 3">
    <name type="scientific">Flavihumibacter solisilvae</name>
    <dbReference type="NCBI Taxonomy" id="1349421"/>
    <lineage>
        <taxon>Bacteria</taxon>
        <taxon>Pseudomonadati</taxon>
        <taxon>Bacteroidota</taxon>
        <taxon>Chitinophagia</taxon>
        <taxon>Chitinophagales</taxon>
        <taxon>Chitinophagaceae</taxon>
        <taxon>Flavihumibacter</taxon>
    </lineage>
</organism>
<name>A0A0C1L738_9BACT</name>
<protein>
    <recommendedName>
        <fullName evidence="4">Secretion system C-terminal sorting domain-containing protein</fullName>
    </recommendedName>
</protein>
<keyword evidence="3" id="KW-1185">Reference proteome</keyword>
<sequence>MKTSYPASSINKLRSTFKNLIIAAGLLSCSMASAQNISFTNYSLIGGAAGQKGAMYRFTSVTQDLAGKPVADCIVKIESMSPGVSLKKINHNSAGNLSSFQPEVEYMDMNGPSWIEFSFTFVPHNNSKTGDMSFYQMPEVTTSVSGLNNYGDAQEFAECNLGPDSKVVYDNEITNLMISATGNGFRAENKWGQQSGAKNQLKNEEKLSIINKNVSTVRIKIGINRNNNNWAGSSTYKIELKDVTPDMTKMYMPDVVGFQVRMQQDQVQLAWSSPNQDNLQDIIVEKSVDGEIFREAGRFRKTDMNRNGLYQFTDETKSASTMGAFFYRLRTRDMQGNINYSSVKMIAVKKKDDFVKTDVSMDAETGATVLLTPISWQQKEIFAEVFNADGLLMKKISERKAGPQMLLDLKGLAAGAYVVRFSCGKQYSTQYIIHSASL</sequence>
<dbReference type="AlphaFoldDB" id="A0A0C1L738"/>
<gene>
    <name evidence="2" type="ORF">OI18_06885</name>
</gene>
<dbReference type="EMBL" id="JSVC01000007">
    <property type="protein sequence ID" value="KIC95321.1"/>
    <property type="molecule type" value="Genomic_DNA"/>
</dbReference>
<keyword evidence="1" id="KW-0732">Signal</keyword>
<dbReference type="OrthoDB" id="652131at2"/>
<comment type="caution">
    <text evidence="2">The sequence shown here is derived from an EMBL/GenBank/DDBJ whole genome shotgun (WGS) entry which is preliminary data.</text>
</comment>
<dbReference type="PROSITE" id="PS51257">
    <property type="entry name" value="PROKAR_LIPOPROTEIN"/>
    <property type="match status" value="1"/>
</dbReference>
<accession>A0A0C1L738</accession>